<evidence type="ECO:0000313" key="3">
    <source>
        <dbReference type="Proteomes" id="UP000250079"/>
    </source>
</evidence>
<evidence type="ECO:0000256" key="1">
    <source>
        <dbReference type="SAM" id="SignalP"/>
    </source>
</evidence>
<dbReference type="Gene3D" id="2.60.120.260">
    <property type="entry name" value="Galactose-binding domain-like"/>
    <property type="match status" value="1"/>
</dbReference>
<evidence type="ECO:0008006" key="4">
    <source>
        <dbReference type="Google" id="ProtNLM"/>
    </source>
</evidence>
<dbReference type="EMBL" id="CP018632">
    <property type="protein sequence ID" value="ASJ73328.1"/>
    <property type="molecule type" value="Genomic_DNA"/>
</dbReference>
<gene>
    <name evidence="2" type="ORF">IMCC3135_16230</name>
</gene>
<protein>
    <recommendedName>
        <fullName evidence="4">PEBP family protein</fullName>
    </recommendedName>
</protein>
<evidence type="ECO:0000313" key="2">
    <source>
        <dbReference type="EMBL" id="ASJ73328.1"/>
    </source>
</evidence>
<sequence length="215" mass="23796">MKIFLPLLLIFSSNMVLADSRELTAEVWVDNWFEMYANGEQVIEDSVSITTERSFNAETATFTAELPAVIAIQAKDFKENDTGLEYIGSRRQQMGDGGMIFQIKDAESGEIVAVSNEDMKCLVVHRAPVDTSCADESNPVEGQGACASIVTDVPSDWTAPEFDDSAWPNAVEHSERDVSPKDGYDRIQWDDSAKLTWSDDLVQDNTLLCRVQTGS</sequence>
<feature type="signal peptide" evidence="1">
    <location>
        <begin position="1"/>
        <end position="18"/>
    </location>
</feature>
<accession>A0A2Z2NUC4</accession>
<dbReference type="RefSeq" id="WP_088918539.1">
    <property type="nucleotide sequence ID" value="NZ_CP018632.1"/>
</dbReference>
<dbReference type="Proteomes" id="UP000250079">
    <property type="component" value="Chromosome"/>
</dbReference>
<name>A0A2Z2NUC4_9GAMM</name>
<reference evidence="2 3" key="1">
    <citation type="submission" date="2016-12" db="EMBL/GenBank/DDBJ databases">
        <authorList>
            <person name="Song W.-J."/>
            <person name="Kurnit D.M."/>
        </authorList>
    </citation>
    <scope>NUCLEOTIDE SEQUENCE [LARGE SCALE GENOMIC DNA]</scope>
    <source>
        <strain evidence="2 3">IMCC3135</strain>
    </source>
</reference>
<dbReference type="OrthoDB" id="9797506at2"/>
<dbReference type="KEGG" id="gai:IMCC3135_16230"/>
<keyword evidence="1" id="KW-0732">Signal</keyword>
<proteinExistence type="predicted"/>
<feature type="chain" id="PRO_5016258295" description="PEBP family protein" evidence="1">
    <location>
        <begin position="19"/>
        <end position="215"/>
    </location>
</feature>
<keyword evidence="3" id="KW-1185">Reference proteome</keyword>
<dbReference type="AlphaFoldDB" id="A0A2Z2NUC4"/>
<organism evidence="2 3">
    <name type="scientific">Granulosicoccus antarcticus IMCC3135</name>
    <dbReference type="NCBI Taxonomy" id="1192854"/>
    <lineage>
        <taxon>Bacteria</taxon>
        <taxon>Pseudomonadati</taxon>
        <taxon>Pseudomonadota</taxon>
        <taxon>Gammaproteobacteria</taxon>
        <taxon>Chromatiales</taxon>
        <taxon>Granulosicoccaceae</taxon>
        <taxon>Granulosicoccus</taxon>
    </lineage>
</organism>